<dbReference type="Pfam" id="PF03417">
    <property type="entry name" value="AAT"/>
    <property type="match status" value="1"/>
</dbReference>
<reference evidence="2" key="1">
    <citation type="submission" date="2021-05" db="EMBL/GenBank/DDBJ databases">
        <title>Novel Bacillus species.</title>
        <authorList>
            <person name="Liu G."/>
        </authorList>
    </citation>
    <scope>NUCLEOTIDE SEQUENCE</scope>
    <source>
        <strain evidence="2">FJAT-49825</strain>
    </source>
</reference>
<evidence type="ECO:0000259" key="1">
    <source>
        <dbReference type="Pfam" id="PF03417"/>
    </source>
</evidence>
<accession>A0A942U8G2</accession>
<evidence type="ECO:0000313" key="2">
    <source>
        <dbReference type="EMBL" id="MBS4214852.1"/>
    </source>
</evidence>
<feature type="domain" description="Peptidase C45 hydrolase" evidence="1">
    <location>
        <begin position="90"/>
        <end position="285"/>
    </location>
</feature>
<name>A0A942U8G2_9BACI</name>
<dbReference type="InterPro" id="IPR005079">
    <property type="entry name" value="Peptidase_C45_hydrolase"/>
</dbReference>
<dbReference type="Gene3D" id="3.60.60.10">
    <property type="entry name" value="Penicillin V Acylase, Chain A"/>
    <property type="match status" value="1"/>
</dbReference>
<dbReference type="EMBL" id="JAGYPF010000004">
    <property type="protein sequence ID" value="MBS4214852.1"/>
    <property type="molecule type" value="Genomic_DNA"/>
</dbReference>
<protein>
    <recommendedName>
        <fullName evidence="1">Peptidase C45 hydrolase domain-containing protein</fullName>
    </recommendedName>
</protein>
<dbReference type="AlphaFoldDB" id="A0A942U8G2"/>
<keyword evidence="3" id="KW-1185">Reference proteome</keyword>
<dbReference type="Proteomes" id="UP000679749">
    <property type="component" value="Unassembled WGS sequence"/>
</dbReference>
<sequence length="350" mass="38770">MKIILNLVIVGAILLIFGSDHSVLAACTIMGATGTATLGRRVFLASTSDNPYLEGPRKPVVVTIPKDGGYKFVHTPCLIKDPSGELVDIGSDRGMNETGFSWTRAWVVPKEGENPEKLHAVDWFLKMGATVSTVDAAITFVKENPKGFGTQGNYLFADRNGNMAVVEVGYKTVTVAETFTSKDLGIAARANRWETDPMVPLDDSKRGNTIHFDTSEFRYHRAMSLLKENASQIDVETMKKLISDRTPDPRAPHEKSISNHGLQSGTVSTEIYDPQNLTFWYTYGWPDGEVDNVDSAIFGENKNTWGRWIPFVLTELEEEGYYTDWAGNITPIGARYLGRKIGNIESALFF</sequence>
<comment type="caution">
    <text evidence="2">The sequence shown here is derived from an EMBL/GenBank/DDBJ whole genome shotgun (WGS) entry which is preliminary data.</text>
</comment>
<gene>
    <name evidence="2" type="ORF">KHA99_20610</name>
</gene>
<evidence type="ECO:0000313" key="3">
    <source>
        <dbReference type="Proteomes" id="UP000679749"/>
    </source>
</evidence>
<organism evidence="2 3">
    <name type="scientific">Neobacillus rhizophilus</name>
    <dbReference type="NCBI Taxonomy" id="2833579"/>
    <lineage>
        <taxon>Bacteria</taxon>
        <taxon>Bacillati</taxon>
        <taxon>Bacillota</taxon>
        <taxon>Bacilli</taxon>
        <taxon>Bacillales</taxon>
        <taxon>Bacillaceae</taxon>
        <taxon>Neobacillus</taxon>
    </lineage>
</organism>
<dbReference type="RefSeq" id="WP_213119357.1">
    <property type="nucleotide sequence ID" value="NZ_JAGYPF010000004.1"/>
</dbReference>
<proteinExistence type="predicted"/>